<proteinExistence type="predicted"/>
<evidence type="ECO:0000313" key="2">
    <source>
        <dbReference type="Proteomes" id="UP000193427"/>
    </source>
</evidence>
<organism evidence="1 2">
    <name type="scientific">Piscinibacter gummiphilus</name>
    <dbReference type="NCBI Taxonomy" id="946333"/>
    <lineage>
        <taxon>Bacteria</taxon>
        <taxon>Pseudomonadati</taxon>
        <taxon>Pseudomonadota</taxon>
        <taxon>Betaproteobacteria</taxon>
        <taxon>Burkholderiales</taxon>
        <taxon>Sphaerotilaceae</taxon>
        <taxon>Piscinibacter</taxon>
    </lineage>
</organism>
<sequence>MREFMTHPDWTSKGKTIAGLIEELRSFEDQTLEVRISFDDGATSLPISLVCKSFCEGKPYATLQNCQDTPTAIRHLD</sequence>
<reference evidence="1 2" key="1">
    <citation type="submission" date="2016-04" db="EMBL/GenBank/DDBJ databases">
        <title>Complete genome sequence of natural rubber-degrading, novel Gram-negative bacterium, Rhizobacter gummiphilus strain NS21.</title>
        <authorList>
            <person name="Tabata M."/>
            <person name="Kasai D."/>
            <person name="Fukuda M."/>
        </authorList>
    </citation>
    <scope>NUCLEOTIDE SEQUENCE [LARGE SCALE GENOMIC DNA]</scope>
    <source>
        <strain evidence="1 2">NS21</strain>
    </source>
</reference>
<evidence type="ECO:0000313" key="1">
    <source>
        <dbReference type="EMBL" id="ARN21405.1"/>
    </source>
</evidence>
<accession>A0A1W6LAU1</accession>
<dbReference type="EMBL" id="CP015118">
    <property type="protein sequence ID" value="ARN21405.1"/>
    <property type="molecule type" value="Genomic_DNA"/>
</dbReference>
<keyword evidence="2" id="KW-1185">Reference proteome</keyword>
<dbReference type="AlphaFoldDB" id="A0A1W6LAU1"/>
<protein>
    <submittedName>
        <fullName evidence="1">Uncharacterized protein</fullName>
    </submittedName>
</protein>
<gene>
    <name evidence="1" type="ORF">A4W93_16705</name>
</gene>
<dbReference type="KEGG" id="rgu:A4W93_16705"/>
<name>A0A1W6LAU1_9BURK</name>
<dbReference type="Proteomes" id="UP000193427">
    <property type="component" value="Chromosome"/>
</dbReference>
<dbReference type="STRING" id="946333.A4W93_16705"/>